<evidence type="ECO:0000256" key="7">
    <source>
        <dbReference type="ARBA" id="ARBA00022840"/>
    </source>
</evidence>
<dbReference type="PIRSF" id="PIRSF006294">
    <property type="entry name" value="PEP_crbxkin"/>
    <property type="match status" value="1"/>
</dbReference>
<comment type="similarity">
    <text evidence="2">Belongs to the phosphoenolpyruvate carboxykinase (ATP) family.</text>
</comment>
<reference evidence="10" key="1">
    <citation type="submission" date="2018-06" db="EMBL/GenBank/DDBJ databases">
        <authorList>
            <person name="Zhirakovskaya E."/>
        </authorList>
    </citation>
    <scope>NUCLEOTIDE SEQUENCE</scope>
</reference>
<dbReference type="GO" id="GO:0006094">
    <property type="term" value="P:gluconeogenesis"/>
    <property type="evidence" value="ECO:0007669"/>
    <property type="project" value="UniProtKB-UniPathway"/>
</dbReference>
<dbReference type="PANTHER" id="PTHR30031">
    <property type="entry name" value="PHOSPHOENOLPYRUVATE CARBOXYKINASE ATP"/>
    <property type="match status" value="1"/>
</dbReference>
<keyword evidence="5" id="KW-0547">Nucleotide-binding</keyword>
<proteinExistence type="inferred from homology"/>
<dbReference type="GO" id="GO:0016301">
    <property type="term" value="F:kinase activity"/>
    <property type="evidence" value="ECO:0007669"/>
    <property type="project" value="UniProtKB-KW"/>
</dbReference>
<name>A0A3B0V496_9ZZZZ</name>
<keyword evidence="10" id="KW-0670">Pyruvate</keyword>
<sequence length="535" mass="58612">MLKIEVTPKDSSLEKLGIKNSAIFWNLSPEKLEEISVDKGMATKADSGALNVLTGKFTGRSPKDRFIVKDDITKDSVWWGNINIPFDAGKFDALYNKVVAYLSGKDVYVRDAYACADPTYKLNIRAVTELPWMNMFVYNMFLRPTAEELEDFDPEWTIVNAPGFMADPEEDGTRQSNFAILNFTKKIALIGGTGYTGEIKKGIFSALNFILPHQKNVLAMHCSANIGKAGDTALFFGLSGTGKTTLSADPNRKLIGDDEHGWSENSVFNFEGGCYAKTIDLSAEKEPDIFKAIKQGAILENVVYKEGTNEVDFENTSITQNTRVSYPIYHIKNIAEPSIGTSAKNIFFLTADAFGVLPPISKLTPAQAAYHFISGYTAKVAGTEAGITEPVTAFSACFGAPFMPLHPTVYGAMLSKKMQESGANVWLVNTGWSGGPYGVGERMSLKITRALITAALNGDLTNVDYATHKVFGLKIPTTCPNVPTEVLRPRSTWADKEAYDNKAYDLAAQFNKNFEKFTKGASEELLAAAPNMRHS</sequence>
<keyword evidence="10" id="KW-0808">Transferase</keyword>
<keyword evidence="4" id="KW-0312">Gluconeogenesis</keyword>
<dbReference type="EMBL" id="UOES01000137">
    <property type="protein sequence ID" value="VAW26776.1"/>
    <property type="molecule type" value="Genomic_DNA"/>
</dbReference>
<evidence type="ECO:0000256" key="8">
    <source>
        <dbReference type="ARBA" id="ARBA00023239"/>
    </source>
</evidence>
<dbReference type="Pfam" id="PF01293">
    <property type="entry name" value="PEPCK_ATP"/>
    <property type="match status" value="1"/>
</dbReference>
<evidence type="ECO:0000256" key="2">
    <source>
        <dbReference type="ARBA" id="ARBA00006052"/>
    </source>
</evidence>
<dbReference type="AlphaFoldDB" id="A0A3B0V496"/>
<dbReference type="CDD" id="cd00484">
    <property type="entry name" value="PEPCK_ATP"/>
    <property type="match status" value="1"/>
</dbReference>
<protein>
    <recommendedName>
        <fullName evidence="3">phosphoenolpyruvate carboxykinase (ATP)</fullName>
        <ecNumber evidence="3">4.1.1.49</ecNumber>
    </recommendedName>
</protein>
<dbReference type="SUPFAM" id="SSF68923">
    <property type="entry name" value="PEP carboxykinase N-terminal domain"/>
    <property type="match status" value="1"/>
</dbReference>
<dbReference type="EC" id="4.1.1.49" evidence="3"/>
<dbReference type="FunFam" id="2.170.8.10:FF:000001">
    <property type="entry name" value="Phosphoenolpyruvate carboxykinase (ATP)"/>
    <property type="match status" value="1"/>
</dbReference>
<gene>
    <name evidence="10" type="ORF">MNBD_BACTEROID06-1283</name>
</gene>
<dbReference type="Gene3D" id="3.40.449.10">
    <property type="entry name" value="Phosphoenolpyruvate Carboxykinase, domain 1"/>
    <property type="match status" value="1"/>
</dbReference>
<dbReference type="InterPro" id="IPR015994">
    <property type="entry name" value="PEPCK_ATP_CS"/>
</dbReference>
<dbReference type="GO" id="GO:0004612">
    <property type="term" value="F:phosphoenolpyruvate carboxykinase (ATP) activity"/>
    <property type="evidence" value="ECO:0007669"/>
    <property type="project" value="UniProtKB-EC"/>
</dbReference>
<dbReference type="GO" id="GO:0005524">
    <property type="term" value="F:ATP binding"/>
    <property type="evidence" value="ECO:0007669"/>
    <property type="project" value="UniProtKB-KW"/>
</dbReference>
<dbReference type="PROSITE" id="PS00532">
    <property type="entry name" value="PEPCK_ATP"/>
    <property type="match status" value="1"/>
</dbReference>
<comment type="catalytic activity">
    <reaction evidence="9">
        <text>oxaloacetate + ATP = phosphoenolpyruvate + ADP + CO2</text>
        <dbReference type="Rhea" id="RHEA:18617"/>
        <dbReference type="ChEBI" id="CHEBI:16452"/>
        <dbReference type="ChEBI" id="CHEBI:16526"/>
        <dbReference type="ChEBI" id="CHEBI:30616"/>
        <dbReference type="ChEBI" id="CHEBI:58702"/>
        <dbReference type="ChEBI" id="CHEBI:456216"/>
        <dbReference type="EC" id="4.1.1.49"/>
    </reaction>
</comment>
<evidence type="ECO:0000256" key="1">
    <source>
        <dbReference type="ARBA" id="ARBA00004742"/>
    </source>
</evidence>
<comment type="pathway">
    <text evidence="1">Carbohydrate biosynthesis; gluconeogenesis.</text>
</comment>
<evidence type="ECO:0000256" key="6">
    <source>
        <dbReference type="ARBA" id="ARBA00022793"/>
    </source>
</evidence>
<dbReference type="SUPFAM" id="SSF53795">
    <property type="entry name" value="PEP carboxykinase-like"/>
    <property type="match status" value="1"/>
</dbReference>
<dbReference type="HAMAP" id="MF_00453">
    <property type="entry name" value="PEPCK_ATP"/>
    <property type="match status" value="1"/>
</dbReference>
<organism evidence="10">
    <name type="scientific">hydrothermal vent metagenome</name>
    <dbReference type="NCBI Taxonomy" id="652676"/>
    <lineage>
        <taxon>unclassified sequences</taxon>
        <taxon>metagenomes</taxon>
        <taxon>ecological metagenomes</taxon>
    </lineage>
</organism>
<evidence type="ECO:0000313" key="10">
    <source>
        <dbReference type="EMBL" id="VAW26776.1"/>
    </source>
</evidence>
<keyword evidence="6" id="KW-0210">Decarboxylase</keyword>
<evidence type="ECO:0000256" key="9">
    <source>
        <dbReference type="ARBA" id="ARBA00047371"/>
    </source>
</evidence>
<dbReference type="GO" id="GO:0005829">
    <property type="term" value="C:cytosol"/>
    <property type="evidence" value="ECO:0007669"/>
    <property type="project" value="TreeGrafter"/>
</dbReference>
<keyword evidence="10" id="KW-0418">Kinase</keyword>
<dbReference type="PANTHER" id="PTHR30031:SF0">
    <property type="entry name" value="PHOSPHOENOLPYRUVATE CARBOXYKINASE (ATP)"/>
    <property type="match status" value="1"/>
</dbReference>
<accession>A0A3B0V496</accession>
<evidence type="ECO:0000256" key="5">
    <source>
        <dbReference type="ARBA" id="ARBA00022741"/>
    </source>
</evidence>
<dbReference type="InterPro" id="IPR013035">
    <property type="entry name" value="PEP_carboxykinase_C"/>
</dbReference>
<dbReference type="NCBIfam" id="TIGR00224">
    <property type="entry name" value="pckA"/>
    <property type="match status" value="1"/>
</dbReference>
<dbReference type="InterPro" id="IPR008210">
    <property type="entry name" value="PEP_carboxykinase_N"/>
</dbReference>
<keyword evidence="8 10" id="KW-0456">Lyase</keyword>
<evidence type="ECO:0000256" key="3">
    <source>
        <dbReference type="ARBA" id="ARBA00012363"/>
    </source>
</evidence>
<dbReference type="UniPathway" id="UPA00138"/>
<dbReference type="Gene3D" id="2.170.8.10">
    <property type="entry name" value="Phosphoenolpyruvate Carboxykinase, domain 2"/>
    <property type="match status" value="1"/>
</dbReference>
<dbReference type="Gene3D" id="3.90.228.20">
    <property type="match status" value="1"/>
</dbReference>
<dbReference type="NCBIfam" id="NF006820">
    <property type="entry name" value="PRK09344.1-2"/>
    <property type="match status" value="1"/>
</dbReference>
<dbReference type="InterPro" id="IPR001272">
    <property type="entry name" value="PEP_carboxykinase_ATP"/>
</dbReference>
<dbReference type="NCBIfam" id="NF006821">
    <property type="entry name" value="PRK09344.1-3"/>
    <property type="match status" value="1"/>
</dbReference>
<evidence type="ECO:0000256" key="4">
    <source>
        <dbReference type="ARBA" id="ARBA00022432"/>
    </source>
</evidence>
<keyword evidence="7" id="KW-0067">ATP-binding</keyword>